<proteinExistence type="predicted"/>
<comment type="caution">
    <text evidence="1">The sequence shown here is derived from an EMBL/GenBank/DDBJ whole genome shotgun (WGS) entry which is preliminary data.</text>
</comment>
<dbReference type="Proteomes" id="UP000230340">
    <property type="component" value="Unassembled WGS sequence"/>
</dbReference>
<sequence>MGWLTNNQMNEVGLWEELVRKIRELQKECGGSDLFVEFWGENGIAVTIPTQLFDREEGFTIYLNPQSAPLRVTYGVGNGPHDPKSFGQTRDFLRHVISEVEQAICWQRVDNDKQSAFRDEQETGEDEDEELCFVDPLDVHEVWFTESPCGHHGYE</sequence>
<evidence type="ECO:0000313" key="1">
    <source>
        <dbReference type="EMBL" id="PIS22870.1"/>
    </source>
</evidence>
<protein>
    <submittedName>
        <fullName evidence="1">Uncharacterized protein</fullName>
    </submittedName>
</protein>
<dbReference type="AlphaFoldDB" id="A0A2H0XD50"/>
<evidence type="ECO:0000313" key="2">
    <source>
        <dbReference type="Proteomes" id="UP000230340"/>
    </source>
</evidence>
<dbReference type="EMBL" id="PEYT01000027">
    <property type="protein sequence ID" value="PIS22870.1"/>
    <property type="molecule type" value="Genomic_DNA"/>
</dbReference>
<organism evidence="1 2">
    <name type="scientific">candidate division WWE3 bacterium CG08_land_8_20_14_0_20_40_13</name>
    <dbReference type="NCBI Taxonomy" id="1975084"/>
    <lineage>
        <taxon>Bacteria</taxon>
        <taxon>Katanobacteria</taxon>
    </lineage>
</organism>
<accession>A0A2H0XD50</accession>
<name>A0A2H0XD50_UNCKA</name>
<gene>
    <name evidence="1" type="ORF">COT49_03115</name>
</gene>
<reference evidence="2" key="1">
    <citation type="submission" date="2017-09" db="EMBL/GenBank/DDBJ databases">
        <title>Depth-based differentiation of microbial function through sediment-hosted aquifers and enrichment of novel symbionts in the deep terrestrial subsurface.</title>
        <authorList>
            <person name="Probst A.J."/>
            <person name="Ladd B."/>
            <person name="Jarett J.K."/>
            <person name="Geller-Mcgrath D.E."/>
            <person name="Sieber C.M.K."/>
            <person name="Emerson J.B."/>
            <person name="Anantharaman K."/>
            <person name="Thomas B.C."/>
            <person name="Malmstrom R."/>
            <person name="Stieglmeier M."/>
            <person name="Klingl A."/>
            <person name="Woyke T."/>
            <person name="Ryan C.M."/>
            <person name="Banfield J.F."/>
        </authorList>
    </citation>
    <scope>NUCLEOTIDE SEQUENCE [LARGE SCALE GENOMIC DNA]</scope>
</reference>